<feature type="transmembrane region" description="Helical" evidence="1">
    <location>
        <begin position="72"/>
        <end position="90"/>
    </location>
</feature>
<dbReference type="InterPro" id="IPR046166">
    <property type="entry name" value="DUF6168"/>
</dbReference>
<keyword evidence="1" id="KW-0812">Transmembrane</keyword>
<dbReference type="Pfam" id="PF19665">
    <property type="entry name" value="DUF6168"/>
    <property type="match status" value="1"/>
</dbReference>
<evidence type="ECO:0000313" key="2">
    <source>
        <dbReference type="EMBL" id="MDM9629925.1"/>
    </source>
</evidence>
<keyword evidence="1" id="KW-1133">Transmembrane helix</keyword>
<proteinExistence type="predicted"/>
<dbReference type="EMBL" id="JAUDUY010000001">
    <property type="protein sequence ID" value="MDM9629925.1"/>
    <property type="molecule type" value="Genomic_DNA"/>
</dbReference>
<sequence>MNNTRFLRNCLLFLILVLAISFGIHTQLRNAGELSPYGDMLIWSYLINLVLAFGIVVLIYSLRNRMKTQLGFLFIAGSFLKFLLFFLFFYPEFKSDGAIDQGEFASFFVPYFLALIVETYFAAVLLKNLEKENPG</sequence>
<accession>A0ABT7WAI6</accession>
<evidence type="ECO:0000256" key="1">
    <source>
        <dbReference type="SAM" id="Phobius"/>
    </source>
</evidence>
<protein>
    <submittedName>
        <fullName evidence="2">DUF6168 family protein</fullName>
    </submittedName>
</protein>
<gene>
    <name evidence="2" type="ORF">QU605_00470</name>
</gene>
<feature type="transmembrane region" description="Helical" evidence="1">
    <location>
        <begin position="41"/>
        <end position="60"/>
    </location>
</feature>
<dbReference type="RefSeq" id="WP_289723293.1">
    <property type="nucleotide sequence ID" value="NZ_JAUDUY010000001.1"/>
</dbReference>
<keyword evidence="3" id="KW-1185">Reference proteome</keyword>
<keyword evidence="1" id="KW-0472">Membrane</keyword>
<reference evidence="2" key="1">
    <citation type="submission" date="2023-06" db="EMBL/GenBank/DDBJ databases">
        <title>Robiginitalea aurantiacus sp. nov. and Algoriphagus sediminis sp. nov., isolated from coastal sediment.</title>
        <authorList>
            <person name="Zhou Z.Y."/>
            <person name="An J."/>
            <person name="Jia Y.W."/>
            <person name="Du Z.J."/>
        </authorList>
    </citation>
    <scope>NUCLEOTIDE SEQUENCE</scope>
    <source>
        <strain evidence="2">M39</strain>
    </source>
</reference>
<comment type="caution">
    <text evidence="2">The sequence shown here is derived from an EMBL/GenBank/DDBJ whole genome shotgun (WGS) entry which is preliminary data.</text>
</comment>
<evidence type="ECO:0000313" key="3">
    <source>
        <dbReference type="Proteomes" id="UP001174839"/>
    </source>
</evidence>
<organism evidence="2 3">
    <name type="scientific">Robiginitalea aurantiaca</name>
    <dbReference type="NCBI Taxonomy" id="3056915"/>
    <lineage>
        <taxon>Bacteria</taxon>
        <taxon>Pseudomonadati</taxon>
        <taxon>Bacteroidota</taxon>
        <taxon>Flavobacteriia</taxon>
        <taxon>Flavobacteriales</taxon>
        <taxon>Flavobacteriaceae</taxon>
        <taxon>Robiginitalea</taxon>
    </lineage>
</organism>
<dbReference type="Proteomes" id="UP001174839">
    <property type="component" value="Unassembled WGS sequence"/>
</dbReference>
<feature type="transmembrane region" description="Helical" evidence="1">
    <location>
        <begin position="105"/>
        <end position="126"/>
    </location>
</feature>
<name>A0ABT7WAI6_9FLAO</name>